<feature type="transmembrane region" description="Helical" evidence="1">
    <location>
        <begin position="176"/>
        <end position="194"/>
    </location>
</feature>
<sequence length="481" mass="51112">MSETYVRGDVAPRSLPRPDIKVPTFIRFGFWLRIALVGLLTGVAYLTVFAATVEHVVAQSRAAYLLVLPVLTVVIIAGYRRAPGGVGDDESDWIIACLVGAAGLCGVHLVAQRMPTLAGLWHVQLQGAVIWAASCTAILLGVRYALRMWPLWIFLVCTVSPLPYLLAVATLGGSDTAAACVAAGVGAVAVFLAAHAVPVWWRLGSAIGCLATALIVIAWLEQPVGLLLMVVVAGGVIPVVFALTVLHLRTTNLGISGGPEVVPRRSPRQIAILLVLAAALAMGYPAATRIPDPPEVNADWVQRAGLLDATPMTFASRFLGPDATLTRYTVPPAPGMPSAAVDVIATSNLAALQDFSDAVWYPSEEPTSYTAADHLQLPIDARIVHSNSDSAISDASRQWYAVTWVWRSQARYQQVTIVINQTSNSPDSPAEPRPLTLSDSIVSPTLWLTRQQPSAAGGVDETVLQRAAQVARVLTTAAQPR</sequence>
<feature type="transmembrane region" description="Helical" evidence="1">
    <location>
        <begin position="269"/>
        <end position="287"/>
    </location>
</feature>
<dbReference type="AlphaFoldDB" id="A0A132PCZ4"/>
<feature type="transmembrane region" description="Helical" evidence="1">
    <location>
        <begin position="30"/>
        <end position="50"/>
    </location>
</feature>
<name>A0A132PCZ4_9MYCO</name>
<proteinExistence type="predicted"/>
<keyword evidence="1" id="KW-1133">Transmembrane helix</keyword>
<dbReference type="Proteomes" id="UP000070612">
    <property type="component" value="Unassembled WGS sequence"/>
</dbReference>
<feature type="transmembrane region" description="Helical" evidence="1">
    <location>
        <begin position="62"/>
        <end position="79"/>
    </location>
</feature>
<protein>
    <recommendedName>
        <fullName evidence="4">Transmembrane protein</fullName>
    </recommendedName>
</protein>
<dbReference type="RefSeq" id="WP_067857900.1">
    <property type="nucleotide sequence ID" value="NZ_LGTW01000030.1"/>
</dbReference>
<keyword evidence="3" id="KW-1185">Reference proteome</keyword>
<dbReference type="EMBL" id="LGTW01000030">
    <property type="protein sequence ID" value="KWX20186.1"/>
    <property type="molecule type" value="Genomic_DNA"/>
</dbReference>
<evidence type="ECO:0000313" key="2">
    <source>
        <dbReference type="EMBL" id="KWX20186.1"/>
    </source>
</evidence>
<keyword evidence="1" id="KW-0472">Membrane</keyword>
<feature type="transmembrane region" description="Helical" evidence="1">
    <location>
        <begin position="201"/>
        <end position="220"/>
    </location>
</feature>
<gene>
    <name evidence="2" type="ORF">AFM11_32120</name>
</gene>
<feature type="transmembrane region" description="Helical" evidence="1">
    <location>
        <begin position="91"/>
        <end position="111"/>
    </location>
</feature>
<comment type="caution">
    <text evidence="2">The sequence shown here is derived from an EMBL/GenBank/DDBJ whole genome shotgun (WGS) entry which is preliminary data.</text>
</comment>
<feature type="transmembrane region" description="Helical" evidence="1">
    <location>
        <begin position="123"/>
        <end position="142"/>
    </location>
</feature>
<reference evidence="2 3" key="1">
    <citation type="submission" date="2015-07" db="EMBL/GenBank/DDBJ databases">
        <title>A draft genome sequence of Mycobacterium wolinskyi.</title>
        <authorList>
            <person name="de Man T.J."/>
            <person name="Perry K.A."/>
            <person name="Coulliette A.D."/>
            <person name="Jensen B."/>
            <person name="Toney N.C."/>
            <person name="Limbago B.M."/>
            <person name="Noble-Wang J."/>
        </authorList>
    </citation>
    <scope>NUCLEOTIDE SEQUENCE [LARGE SCALE GENOMIC DNA]</scope>
    <source>
        <strain evidence="2 3">CDC_01</strain>
    </source>
</reference>
<dbReference type="PATRIC" id="fig|59750.3.peg.4751"/>
<evidence type="ECO:0008006" key="4">
    <source>
        <dbReference type="Google" id="ProtNLM"/>
    </source>
</evidence>
<feature type="transmembrane region" description="Helical" evidence="1">
    <location>
        <begin position="226"/>
        <end position="248"/>
    </location>
</feature>
<dbReference type="STRING" id="59750.AWC31_31730"/>
<evidence type="ECO:0000313" key="3">
    <source>
        <dbReference type="Proteomes" id="UP000070612"/>
    </source>
</evidence>
<accession>A0A132PCZ4</accession>
<feature type="transmembrane region" description="Helical" evidence="1">
    <location>
        <begin position="149"/>
        <end position="170"/>
    </location>
</feature>
<keyword evidence="1" id="KW-0812">Transmembrane</keyword>
<evidence type="ECO:0000256" key="1">
    <source>
        <dbReference type="SAM" id="Phobius"/>
    </source>
</evidence>
<organism evidence="2 3">
    <name type="scientific">Mycolicibacterium wolinskyi</name>
    <dbReference type="NCBI Taxonomy" id="59750"/>
    <lineage>
        <taxon>Bacteria</taxon>
        <taxon>Bacillati</taxon>
        <taxon>Actinomycetota</taxon>
        <taxon>Actinomycetes</taxon>
        <taxon>Mycobacteriales</taxon>
        <taxon>Mycobacteriaceae</taxon>
        <taxon>Mycolicibacterium</taxon>
    </lineage>
</organism>